<dbReference type="Proteomes" id="UP000798662">
    <property type="component" value="Chromosome 3"/>
</dbReference>
<sequence>MGLTTKTKAPPAFAVHASFAGVRAGGLVCAASTTTATTPCPPRAARRFPLRATSFVRRRVGTPLAVAPWGLRSSGWGSPPPRQGAGVHAVLTNSGSTFTNQVPATTPPPATPIVASAATAPVPYDVGAFHDGAADAPDAIPSSRIRLASASSADQLRFRRTRLRIFCCIGISYAVYVLLRSNFTFVAPLMRAELGLSLAQIGAVSSVFPFAYGGSRLVTGIVADRRSPRATLAFGLLAAGLANVALAFCRSVPTLCIMYAINGLVQGAGSGACARLLTAWYPTEERGVWWALWSTSANFGAFAAPLLCGLLSAGTLGWRAGLLVPGLLAVALAVLTLPLMRDTPGDAGWSVSWPQPAPTTPPKRARAVDGGAGRAAMTTSGGGGGSATAAAADGTPSRPAWRETVERVITSRSIWTLAAASFLLYFVRQALKTWLPFALVEVKHFDAAQAAVLLSTLELSGVAGAFSSGVASDAAGGRRAAVTLVYLAVLIVALVGAALCPPGGTLATAAALAALGFCVNGPQVLIGLIGAEVSGGAATATALGFLGVVSYTGAAFAGWPLTLVIKAAGWPAFFAVLLAATAACAGVLLPMWRLRDGARSR</sequence>
<keyword evidence="2" id="KW-1185">Reference proteome</keyword>
<protein>
    <submittedName>
        <fullName evidence="1">Uncharacterized protein</fullName>
    </submittedName>
</protein>
<evidence type="ECO:0000313" key="2">
    <source>
        <dbReference type="Proteomes" id="UP000798662"/>
    </source>
</evidence>
<proteinExistence type="predicted"/>
<organism evidence="1 2">
    <name type="scientific">Pyropia yezoensis</name>
    <name type="common">Susabi-nori</name>
    <name type="synonym">Porphyra yezoensis</name>
    <dbReference type="NCBI Taxonomy" id="2788"/>
    <lineage>
        <taxon>Eukaryota</taxon>
        <taxon>Rhodophyta</taxon>
        <taxon>Bangiophyceae</taxon>
        <taxon>Bangiales</taxon>
        <taxon>Bangiaceae</taxon>
        <taxon>Pyropia</taxon>
    </lineage>
</organism>
<gene>
    <name evidence="1" type="ORF">I4F81_010774</name>
</gene>
<evidence type="ECO:0000313" key="1">
    <source>
        <dbReference type="EMBL" id="KAK1868281.1"/>
    </source>
</evidence>
<accession>A0ACC3CEU6</accession>
<comment type="caution">
    <text evidence="1">The sequence shown here is derived from an EMBL/GenBank/DDBJ whole genome shotgun (WGS) entry which is preliminary data.</text>
</comment>
<dbReference type="EMBL" id="CM020620">
    <property type="protein sequence ID" value="KAK1868281.1"/>
    <property type="molecule type" value="Genomic_DNA"/>
</dbReference>
<reference evidence="1" key="1">
    <citation type="submission" date="2019-11" db="EMBL/GenBank/DDBJ databases">
        <title>Nori genome reveals adaptations in red seaweeds to the harsh intertidal environment.</title>
        <authorList>
            <person name="Wang D."/>
            <person name="Mao Y."/>
        </authorList>
    </citation>
    <scope>NUCLEOTIDE SEQUENCE</scope>
    <source>
        <tissue evidence="1">Gametophyte</tissue>
    </source>
</reference>
<name>A0ACC3CEU6_PYRYE</name>